<dbReference type="Proteomes" id="UP000441586">
    <property type="component" value="Unassembled WGS sequence"/>
</dbReference>
<dbReference type="EMBL" id="WSFO01000038">
    <property type="protein sequence ID" value="KAE9624227.1"/>
    <property type="molecule type" value="Genomic_DNA"/>
</dbReference>
<dbReference type="RefSeq" id="WP_158981874.1">
    <property type="nucleotide sequence ID" value="NZ_WSFO01000038.1"/>
</dbReference>
<sequence length="108" mass="12782">MTDLKSMTDDDLHEMIVEARAEQRRRKEEKKLPVFLVDGTYYKSLRKAVDKHSERSSRLSNMTDEQLAHHLGDYLVDGVDRTRFALKIEFWSESEYHSRPDRVWGPIS</sequence>
<reference evidence="1 2" key="1">
    <citation type="submission" date="2019-12" db="EMBL/GenBank/DDBJ databases">
        <authorList>
            <person name="Zhang Y.-J."/>
        </authorList>
    </citation>
    <scope>NUCLEOTIDE SEQUENCE [LARGE SCALE GENOMIC DNA]</scope>
    <source>
        <strain evidence="1 2">H18S-6</strain>
    </source>
</reference>
<evidence type="ECO:0000313" key="2">
    <source>
        <dbReference type="Proteomes" id="UP000441586"/>
    </source>
</evidence>
<evidence type="ECO:0000313" key="1">
    <source>
        <dbReference type="EMBL" id="KAE9624227.1"/>
    </source>
</evidence>
<gene>
    <name evidence="1" type="ORF">GP644_23495</name>
</gene>
<name>A0A6A4RAI3_9RHOB</name>
<protein>
    <submittedName>
        <fullName evidence="1">Uncharacterized protein</fullName>
    </submittedName>
</protein>
<organism evidence="1 2">
    <name type="scientific">Parasedimentitalea maritima</name>
    <dbReference type="NCBI Taxonomy" id="2578117"/>
    <lineage>
        <taxon>Bacteria</taxon>
        <taxon>Pseudomonadati</taxon>
        <taxon>Pseudomonadota</taxon>
        <taxon>Alphaproteobacteria</taxon>
        <taxon>Rhodobacterales</taxon>
        <taxon>Paracoccaceae</taxon>
        <taxon>Parasedimentitalea</taxon>
    </lineage>
</organism>
<dbReference type="AlphaFoldDB" id="A0A6A4RAI3"/>
<proteinExistence type="predicted"/>
<accession>A0A6A4RAI3</accession>
<comment type="caution">
    <text evidence="1">The sequence shown here is derived from an EMBL/GenBank/DDBJ whole genome shotgun (WGS) entry which is preliminary data.</text>
</comment>